<comment type="caution">
    <text evidence="5">The sequence shown here is derived from an EMBL/GenBank/DDBJ whole genome shotgun (WGS) entry which is preliminary data.</text>
</comment>
<protein>
    <submittedName>
        <fullName evidence="5">Polysaccharide deacetylase family protein</fullName>
    </submittedName>
</protein>
<keyword evidence="6" id="KW-1185">Reference proteome</keyword>
<dbReference type="PROSITE" id="PS51677">
    <property type="entry name" value="NODB"/>
    <property type="match status" value="1"/>
</dbReference>
<evidence type="ECO:0000256" key="1">
    <source>
        <dbReference type="ARBA" id="ARBA00004613"/>
    </source>
</evidence>
<reference evidence="5" key="1">
    <citation type="submission" date="2022-07" db="EMBL/GenBank/DDBJ databases">
        <title>Marinobacter iranensis a new bacterium isolate from a hipersaline lake in Iran.</title>
        <authorList>
            <person name="Mohammad A.M.A."/>
            <person name="Cristina S.-P."/>
            <person name="Antonio V."/>
        </authorList>
    </citation>
    <scope>NUCLEOTIDE SEQUENCE</scope>
    <source>
        <strain evidence="5">71-i</strain>
    </source>
</reference>
<dbReference type="InterPro" id="IPR011330">
    <property type="entry name" value="Glyco_hydro/deAcase_b/a-brl"/>
</dbReference>
<accession>A0ABT5YEL3</accession>
<name>A0ABT5YEL3_9GAMM</name>
<dbReference type="RefSeq" id="WP_275708904.1">
    <property type="nucleotide sequence ID" value="NZ_JANCMW010000013.1"/>
</dbReference>
<dbReference type="Pfam" id="PF01522">
    <property type="entry name" value="Polysacc_deac_1"/>
    <property type="match status" value="1"/>
</dbReference>
<evidence type="ECO:0000256" key="2">
    <source>
        <dbReference type="ARBA" id="ARBA00022729"/>
    </source>
</evidence>
<dbReference type="SUPFAM" id="SSF88713">
    <property type="entry name" value="Glycoside hydrolase/deacetylase"/>
    <property type="match status" value="1"/>
</dbReference>
<dbReference type="PANTHER" id="PTHR34216">
    <property type="match status" value="1"/>
</dbReference>
<feature type="domain" description="NodB homology" evidence="4">
    <location>
        <begin position="82"/>
        <end position="344"/>
    </location>
</feature>
<dbReference type="PANTHER" id="PTHR34216:SF3">
    <property type="entry name" value="POLY-BETA-1,6-N-ACETYL-D-GLUCOSAMINE N-DEACETYLASE"/>
    <property type="match status" value="1"/>
</dbReference>
<feature type="chain" id="PRO_5046941356" evidence="3">
    <location>
        <begin position="25"/>
        <end position="344"/>
    </location>
</feature>
<organism evidence="5 6">
    <name type="scientific">Marinobacter iranensis</name>
    <dbReference type="NCBI Taxonomy" id="2962607"/>
    <lineage>
        <taxon>Bacteria</taxon>
        <taxon>Pseudomonadati</taxon>
        <taxon>Pseudomonadota</taxon>
        <taxon>Gammaproteobacteria</taxon>
        <taxon>Pseudomonadales</taxon>
        <taxon>Marinobacteraceae</taxon>
        <taxon>Marinobacter</taxon>
    </lineage>
</organism>
<feature type="signal peptide" evidence="3">
    <location>
        <begin position="1"/>
        <end position="24"/>
    </location>
</feature>
<evidence type="ECO:0000313" key="6">
    <source>
        <dbReference type="Proteomes" id="UP001143391"/>
    </source>
</evidence>
<dbReference type="InterPro" id="IPR051398">
    <property type="entry name" value="Polysacch_Deacetylase"/>
</dbReference>
<proteinExistence type="predicted"/>
<gene>
    <name evidence="5" type="ORF">NLU14_17460</name>
</gene>
<sequence>MAQRKTACSLLLLALAGLAMSANADLVVLQYHHVSDSTPSSTSTSVSLFKRQLEMIDNLGLEVVPLESSTRVALAGELGSTEQVAITFDDAYESVYSRAAPLLEDRGYEYTVFVNTDAVGGHGYMTWDQLEELRDRGAATIANHSENHGHLARRPDESKSDWEKRVERSLDGAQETLSERLGVDVPMFAYPYGEFDEALEEKIAERDWLGFGQQSGAIGQTSDATRLPRFPMANAYGQLNSLENKLRSKALPVDASKLPDGVISNNPPTLTFTVPESISVDRLTCFASGQGRIDFEVSGADKVILKAPKSFNSRRFRYNCTHPAPDGSYYWLSQQWLDLSRPED</sequence>
<evidence type="ECO:0000259" key="4">
    <source>
        <dbReference type="PROSITE" id="PS51677"/>
    </source>
</evidence>
<evidence type="ECO:0000256" key="3">
    <source>
        <dbReference type="SAM" id="SignalP"/>
    </source>
</evidence>
<dbReference type="Proteomes" id="UP001143391">
    <property type="component" value="Unassembled WGS sequence"/>
</dbReference>
<dbReference type="CDD" id="cd10973">
    <property type="entry name" value="CE4_DAC_u4_5s"/>
    <property type="match status" value="1"/>
</dbReference>
<comment type="subcellular location">
    <subcellularLocation>
        <location evidence="1">Secreted</location>
    </subcellularLocation>
</comment>
<keyword evidence="2 3" id="KW-0732">Signal</keyword>
<evidence type="ECO:0000313" key="5">
    <source>
        <dbReference type="EMBL" id="MDF0752022.1"/>
    </source>
</evidence>
<dbReference type="InterPro" id="IPR002509">
    <property type="entry name" value="NODB_dom"/>
</dbReference>
<dbReference type="EMBL" id="JANCMW010000013">
    <property type="protein sequence ID" value="MDF0752022.1"/>
    <property type="molecule type" value="Genomic_DNA"/>
</dbReference>
<dbReference type="Gene3D" id="3.20.20.370">
    <property type="entry name" value="Glycoside hydrolase/deacetylase"/>
    <property type="match status" value="1"/>
</dbReference>